<keyword evidence="2" id="KW-1185">Reference proteome</keyword>
<reference evidence="2" key="1">
    <citation type="submission" date="2017-11" db="EMBL/GenBank/DDBJ databases">
        <authorList>
            <person name="Kuznetsova I."/>
            <person name="Sazanova A."/>
            <person name="Chirak E."/>
            <person name="Safronova V."/>
            <person name="Willems A."/>
        </authorList>
    </citation>
    <scope>NUCLEOTIDE SEQUENCE [LARGE SCALE GENOMIC DNA]</scope>
    <source>
        <strain evidence="2">CCBAU 03422</strain>
    </source>
</reference>
<sequence>MLNLAEFDRSPSFAIGEQEALWALHWDLRRRRSHNTNRLEWSQVGRLLAPLDAARLYLRIPDTQLHRRSSKDAIGVVLFRSAEEGTPYWGWNEDAWVRLIGEDRHAFARRLPGWVDQTVRPYVAAYAYLLCGFDAFHRLGSFSRIALIQRIFDQDDVGQDRKTRKSKAENVRVL</sequence>
<dbReference type="EMBL" id="PGGM01000021">
    <property type="protein sequence ID" value="PSH56462.1"/>
    <property type="molecule type" value="Genomic_DNA"/>
</dbReference>
<dbReference type="AlphaFoldDB" id="A0A2P7AQG6"/>
<gene>
    <name evidence="1" type="ORF">CU103_29075</name>
</gene>
<accession>A0A2P7AQG6</accession>
<dbReference type="Proteomes" id="UP000241764">
    <property type="component" value="Unassembled WGS sequence"/>
</dbReference>
<protein>
    <submittedName>
        <fullName evidence="1">Uncharacterized protein</fullName>
    </submittedName>
</protein>
<comment type="caution">
    <text evidence="1">The sequence shown here is derived from an EMBL/GenBank/DDBJ whole genome shotgun (WGS) entry which is preliminary data.</text>
</comment>
<evidence type="ECO:0000313" key="1">
    <source>
        <dbReference type="EMBL" id="PSH56462.1"/>
    </source>
</evidence>
<evidence type="ECO:0000313" key="2">
    <source>
        <dbReference type="Proteomes" id="UP000241764"/>
    </source>
</evidence>
<organism evidence="1 2">
    <name type="scientific">Phyllobacterium sophorae</name>
    <dbReference type="NCBI Taxonomy" id="1520277"/>
    <lineage>
        <taxon>Bacteria</taxon>
        <taxon>Pseudomonadati</taxon>
        <taxon>Pseudomonadota</taxon>
        <taxon>Alphaproteobacteria</taxon>
        <taxon>Hyphomicrobiales</taxon>
        <taxon>Phyllobacteriaceae</taxon>
        <taxon>Phyllobacterium</taxon>
    </lineage>
</organism>
<proteinExistence type="predicted"/>
<name>A0A2P7AQG6_9HYPH</name>